<evidence type="ECO:0000313" key="3">
    <source>
        <dbReference type="Proteomes" id="UP000077266"/>
    </source>
</evidence>
<evidence type="ECO:0000313" key="2">
    <source>
        <dbReference type="EMBL" id="KZW02213.1"/>
    </source>
</evidence>
<dbReference type="InParanoid" id="A0A165PI64"/>
<gene>
    <name evidence="2" type="ORF">EXIGLDRAFT_829424</name>
</gene>
<evidence type="ECO:0000256" key="1">
    <source>
        <dbReference type="SAM" id="MobiDB-lite"/>
    </source>
</evidence>
<dbReference type="EMBL" id="KV425889">
    <property type="protein sequence ID" value="KZW02213.1"/>
    <property type="molecule type" value="Genomic_DNA"/>
</dbReference>
<dbReference type="AlphaFoldDB" id="A0A165PI64"/>
<proteinExistence type="predicted"/>
<organism evidence="2 3">
    <name type="scientific">Exidia glandulosa HHB12029</name>
    <dbReference type="NCBI Taxonomy" id="1314781"/>
    <lineage>
        <taxon>Eukaryota</taxon>
        <taxon>Fungi</taxon>
        <taxon>Dikarya</taxon>
        <taxon>Basidiomycota</taxon>
        <taxon>Agaricomycotina</taxon>
        <taxon>Agaricomycetes</taxon>
        <taxon>Auriculariales</taxon>
        <taxon>Exidiaceae</taxon>
        <taxon>Exidia</taxon>
    </lineage>
</organism>
<keyword evidence="3" id="KW-1185">Reference proteome</keyword>
<protein>
    <submittedName>
        <fullName evidence="2">Uncharacterized protein</fullName>
    </submittedName>
</protein>
<accession>A0A165PI64</accession>
<sequence>MSYTVVPTITSRPRGRVSNAEHGHSLLYFKASHVQAPCAACGSKPALLAVPQRAVESERMPFAVQQHPNAPAFAAVRASDESKLPAPPIYVRQPELYHPRPAGQMGHTELSFTIKRFEAELLAREERKSVLAQPLRRPQEHKVVAAQNNQYTRPTPPSIAPKAYWPEGLPPLPVPPKMLFPASQQNHGAVPPPLLRTQSDPGSVVETAVRAKELHASPGLHRAASTASRPQVRPVGPRCNPASRDAAAYLSHPSSNGAHPRLGARMQASFRI</sequence>
<dbReference type="Proteomes" id="UP000077266">
    <property type="component" value="Unassembled WGS sequence"/>
</dbReference>
<feature type="region of interest" description="Disordered" evidence="1">
    <location>
        <begin position="216"/>
        <end position="241"/>
    </location>
</feature>
<reference evidence="2 3" key="1">
    <citation type="journal article" date="2016" name="Mol. Biol. Evol.">
        <title>Comparative Genomics of Early-Diverging Mushroom-Forming Fungi Provides Insights into the Origins of Lignocellulose Decay Capabilities.</title>
        <authorList>
            <person name="Nagy L.G."/>
            <person name="Riley R."/>
            <person name="Tritt A."/>
            <person name="Adam C."/>
            <person name="Daum C."/>
            <person name="Floudas D."/>
            <person name="Sun H."/>
            <person name="Yadav J.S."/>
            <person name="Pangilinan J."/>
            <person name="Larsson K.H."/>
            <person name="Matsuura K."/>
            <person name="Barry K."/>
            <person name="Labutti K."/>
            <person name="Kuo R."/>
            <person name="Ohm R.A."/>
            <person name="Bhattacharya S.S."/>
            <person name="Shirouzu T."/>
            <person name="Yoshinaga Y."/>
            <person name="Martin F.M."/>
            <person name="Grigoriev I.V."/>
            <person name="Hibbett D.S."/>
        </authorList>
    </citation>
    <scope>NUCLEOTIDE SEQUENCE [LARGE SCALE GENOMIC DNA]</scope>
    <source>
        <strain evidence="2 3">HHB12029</strain>
    </source>
</reference>
<name>A0A165PI64_EXIGL</name>